<keyword evidence="2" id="KW-0229">DNA integration</keyword>
<dbReference type="InterPro" id="IPR028259">
    <property type="entry name" value="AP2-like_int_N"/>
</dbReference>
<comment type="similarity">
    <text evidence="1">Belongs to the 'phage' integrase family.</text>
</comment>
<dbReference type="InterPro" id="IPR044068">
    <property type="entry name" value="CB"/>
</dbReference>
<keyword evidence="4" id="KW-0233">DNA recombination</keyword>
<comment type="caution">
    <text evidence="8">The sequence shown here is derived from an EMBL/GenBank/DDBJ whole genome shotgun (WGS) entry which is preliminary data.</text>
</comment>
<protein>
    <submittedName>
        <fullName evidence="8">Tyrosine-type recombinase/integrase</fullName>
    </submittedName>
</protein>
<dbReference type="InterPro" id="IPR002104">
    <property type="entry name" value="Integrase_catalytic"/>
</dbReference>
<evidence type="ECO:0000256" key="2">
    <source>
        <dbReference type="ARBA" id="ARBA00022908"/>
    </source>
</evidence>
<evidence type="ECO:0000313" key="8">
    <source>
        <dbReference type="EMBL" id="MFC4305747.1"/>
    </source>
</evidence>
<dbReference type="EMBL" id="JBHSED010000040">
    <property type="protein sequence ID" value="MFC4305747.1"/>
    <property type="molecule type" value="Genomic_DNA"/>
</dbReference>
<dbReference type="Gene3D" id="1.10.150.130">
    <property type="match status" value="1"/>
</dbReference>
<dbReference type="PANTHER" id="PTHR30629">
    <property type="entry name" value="PROPHAGE INTEGRASE"/>
    <property type="match status" value="1"/>
</dbReference>
<evidence type="ECO:0000256" key="5">
    <source>
        <dbReference type="PROSITE-ProRule" id="PRU01248"/>
    </source>
</evidence>
<evidence type="ECO:0000313" key="9">
    <source>
        <dbReference type="Proteomes" id="UP001595755"/>
    </source>
</evidence>
<reference evidence="9" key="1">
    <citation type="journal article" date="2019" name="Int. J. Syst. Evol. Microbiol.">
        <title>The Global Catalogue of Microorganisms (GCM) 10K type strain sequencing project: providing services to taxonomists for standard genome sequencing and annotation.</title>
        <authorList>
            <consortium name="The Broad Institute Genomics Platform"/>
            <consortium name="The Broad Institute Genome Sequencing Center for Infectious Disease"/>
            <person name="Wu L."/>
            <person name="Ma J."/>
        </authorList>
    </citation>
    <scope>NUCLEOTIDE SEQUENCE [LARGE SCALE GENOMIC DNA]</scope>
    <source>
        <strain evidence="9">CGMCC 4.1641</strain>
    </source>
</reference>
<feature type="domain" description="Core-binding (CB)" evidence="7">
    <location>
        <begin position="86"/>
        <end position="168"/>
    </location>
</feature>
<dbReference type="Gene3D" id="1.10.443.10">
    <property type="entry name" value="Intergrase catalytic core"/>
    <property type="match status" value="1"/>
</dbReference>
<keyword evidence="9" id="KW-1185">Reference proteome</keyword>
<dbReference type="PANTHER" id="PTHR30629:SF2">
    <property type="entry name" value="PROPHAGE INTEGRASE INTS-RELATED"/>
    <property type="match status" value="1"/>
</dbReference>
<dbReference type="InterPro" id="IPR004107">
    <property type="entry name" value="Integrase_SAM-like_N"/>
</dbReference>
<dbReference type="InterPro" id="IPR050808">
    <property type="entry name" value="Phage_Integrase"/>
</dbReference>
<name>A0ABV8SFL1_9BACL</name>
<dbReference type="Pfam" id="PF14657">
    <property type="entry name" value="Arm-DNA-bind_4"/>
    <property type="match status" value="1"/>
</dbReference>
<dbReference type="PROSITE" id="PS51898">
    <property type="entry name" value="TYR_RECOMBINASE"/>
    <property type="match status" value="1"/>
</dbReference>
<evidence type="ECO:0000256" key="4">
    <source>
        <dbReference type="ARBA" id="ARBA00023172"/>
    </source>
</evidence>
<dbReference type="InterPro" id="IPR013762">
    <property type="entry name" value="Integrase-like_cat_sf"/>
</dbReference>
<dbReference type="InterPro" id="IPR011010">
    <property type="entry name" value="DNA_brk_join_enz"/>
</dbReference>
<evidence type="ECO:0000259" key="6">
    <source>
        <dbReference type="PROSITE" id="PS51898"/>
    </source>
</evidence>
<sequence length="408" mass="47186">MRLPTSKGMVNLKLHKSKIDDEIYYYLLKNGEKRFMYRHKYNDARGKRKEKKKSSFLTDKAALKALIEVKATLLRGQVKQVEHSQMTVSQWLDIWYETYNSSWEITTRLQRKNAIELQMKPLLGKYKLISLDKTTYIREYINVLKQKYADSTVALFHRLFKIAINAAVEDEIIPRNRFRKVSVEIDDELENVLTASELDLFLEAAQEHENITNYTLILLLAFTGVRKGEALGLRWKHIDFENKTLTVDWTRDRHGCRPPKTKNSYRMIPIDKLLVDQLLAYQRWCVEKKFSFGLKVDKKNDLIFISYQDGVPIAENMPHYSFNRVHKVLTDQKTPVNKISPHGLRHTHATILINQGIPVKTIAKRLGNTVAVILKVYSHSFKEYELMAVSAFGSTLTFGASGATSGAN</sequence>
<dbReference type="PROSITE" id="PS51900">
    <property type="entry name" value="CB"/>
    <property type="match status" value="1"/>
</dbReference>
<accession>A0ABV8SFL1</accession>
<dbReference type="SUPFAM" id="SSF56349">
    <property type="entry name" value="DNA breaking-rejoining enzymes"/>
    <property type="match status" value="1"/>
</dbReference>
<dbReference type="Proteomes" id="UP001595755">
    <property type="component" value="Unassembled WGS sequence"/>
</dbReference>
<evidence type="ECO:0000256" key="1">
    <source>
        <dbReference type="ARBA" id="ARBA00008857"/>
    </source>
</evidence>
<organism evidence="8 9">
    <name type="scientific">Cohnella boryungensis</name>
    <dbReference type="NCBI Taxonomy" id="768479"/>
    <lineage>
        <taxon>Bacteria</taxon>
        <taxon>Bacillati</taxon>
        <taxon>Bacillota</taxon>
        <taxon>Bacilli</taxon>
        <taxon>Bacillales</taxon>
        <taxon>Paenibacillaceae</taxon>
        <taxon>Cohnella</taxon>
    </lineage>
</organism>
<gene>
    <name evidence="8" type="ORF">ACFO1S_20160</name>
</gene>
<evidence type="ECO:0000259" key="7">
    <source>
        <dbReference type="PROSITE" id="PS51900"/>
    </source>
</evidence>
<dbReference type="CDD" id="cd01189">
    <property type="entry name" value="INT_ICEBs1_C_like"/>
    <property type="match status" value="1"/>
</dbReference>
<evidence type="ECO:0000256" key="3">
    <source>
        <dbReference type="ARBA" id="ARBA00023125"/>
    </source>
</evidence>
<dbReference type="Pfam" id="PF00589">
    <property type="entry name" value="Phage_integrase"/>
    <property type="match status" value="1"/>
</dbReference>
<dbReference type="InterPro" id="IPR010998">
    <property type="entry name" value="Integrase_recombinase_N"/>
</dbReference>
<dbReference type="Pfam" id="PF14659">
    <property type="entry name" value="Phage_int_SAM_3"/>
    <property type="match status" value="1"/>
</dbReference>
<keyword evidence="3 5" id="KW-0238">DNA-binding</keyword>
<proteinExistence type="inferred from homology"/>
<feature type="domain" description="Tyr recombinase" evidence="6">
    <location>
        <begin position="188"/>
        <end position="390"/>
    </location>
</feature>